<evidence type="ECO:0000256" key="3">
    <source>
        <dbReference type="ARBA" id="ARBA00022840"/>
    </source>
</evidence>
<comment type="caution">
    <text evidence="5">The sequence shown here is derived from an EMBL/GenBank/DDBJ whole genome shotgun (WGS) entry which is preliminary data.</text>
</comment>
<dbReference type="RefSeq" id="WP_377212480.1">
    <property type="nucleotide sequence ID" value="NZ_JBHTJV010000009.1"/>
</dbReference>
<dbReference type="InterPro" id="IPR029000">
    <property type="entry name" value="Cyclophilin-like_dom_sf"/>
</dbReference>
<dbReference type="Gene3D" id="2.40.100.10">
    <property type="entry name" value="Cyclophilin-like"/>
    <property type="match status" value="1"/>
</dbReference>
<keyword evidence="3" id="KW-0067">ATP-binding</keyword>
<protein>
    <submittedName>
        <fullName evidence="5">Allophanate hydrolase subunit 1</fullName>
    </submittedName>
</protein>
<dbReference type="EMBL" id="JBHTJV010000009">
    <property type="protein sequence ID" value="MFD0916622.1"/>
    <property type="molecule type" value="Genomic_DNA"/>
</dbReference>
<name>A0ABW3FDS1_9HYPH</name>
<dbReference type="Pfam" id="PF02682">
    <property type="entry name" value="CT_C_D"/>
    <property type="match status" value="1"/>
</dbReference>
<keyword evidence="2 5" id="KW-0378">Hydrolase</keyword>
<dbReference type="SUPFAM" id="SSF160467">
    <property type="entry name" value="PH0987 N-terminal domain-like"/>
    <property type="match status" value="1"/>
</dbReference>
<dbReference type="Gene3D" id="3.30.1360.40">
    <property type="match status" value="1"/>
</dbReference>
<evidence type="ECO:0000313" key="6">
    <source>
        <dbReference type="Proteomes" id="UP001597101"/>
    </source>
</evidence>
<dbReference type="SMART" id="SM00796">
    <property type="entry name" value="AHS1"/>
    <property type="match status" value="1"/>
</dbReference>
<feature type="domain" description="Carboxyltransferase" evidence="4">
    <location>
        <begin position="3"/>
        <end position="203"/>
    </location>
</feature>
<accession>A0ABW3FDS1</accession>
<dbReference type="InterPro" id="IPR003833">
    <property type="entry name" value="CT_C_D"/>
</dbReference>
<dbReference type="PANTHER" id="PTHR34698:SF2">
    <property type="entry name" value="5-OXOPROLINASE SUBUNIT B"/>
    <property type="match status" value="1"/>
</dbReference>
<evidence type="ECO:0000256" key="1">
    <source>
        <dbReference type="ARBA" id="ARBA00022741"/>
    </source>
</evidence>
<keyword evidence="1" id="KW-0547">Nucleotide-binding</keyword>
<proteinExistence type="predicted"/>
<organism evidence="5 6">
    <name type="scientific">Pseudahrensia aquimaris</name>
    <dbReference type="NCBI Taxonomy" id="744461"/>
    <lineage>
        <taxon>Bacteria</taxon>
        <taxon>Pseudomonadati</taxon>
        <taxon>Pseudomonadota</taxon>
        <taxon>Alphaproteobacteria</taxon>
        <taxon>Hyphomicrobiales</taxon>
        <taxon>Ahrensiaceae</taxon>
        <taxon>Pseudahrensia</taxon>
    </lineage>
</organism>
<sequence>MKPHFTPVADSAVLVTFGKALGEDVFQSIVAFDKALQQSPPSGMVEAVPALVNVLGIFDPVQTDHVELQVALEKLLSGMSRNVLQTQNRVVQVCYDGPYAPDLKAVAQACGLSEEAVIAAHLSGDYKVLMYGFAPGYAYMGGVSPDIQVPRKTAPVRDIPAGSVMIAGAQCLVTTVKMPTGWSIIGRSPTPILLDDPARPFLFDIGDTVTFERISVDDLLKAMG</sequence>
<evidence type="ECO:0000256" key="2">
    <source>
        <dbReference type="ARBA" id="ARBA00022801"/>
    </source>
</evidence>
<dbReference type="Proteomes" id="UP001597101">
    <property type="component" value="Unassembled WGS sequence"/>
</dbReference>
<dbReference type="InterPro" id="IPR010016">
    <property type="entry name" value="PxpB"/>
</dbReference>
<dbReference type="PANTHER" id="PTHR34698">
    <property type="entry name" value="5-OXOPROLINASE SUBUNIT B"/>
    <property type="match status" value="1"/>
</dbReference>
<evidence type="ECO:0000259" key="4">
    <source>
        <dbReference type="SMART" id="SM00796"/>
    </source>
</evidence>
<gene>
    <name evidence="5" type="ORF">ACFQ14_09410</name>
</gene>
<evidence type="ECO:0000313" key="5">
    <source>
        <dbReference type="EMBL" id="MFD0916622.1"/>
    </source>
</evidence>
<dbReference type="SUPFAM" id="SSF50891">
    <property type="entry name" value="Cyclophilin-like"/>
    <property type="match status" value="1"/>
</dbReference>
<keyword evidence="6" id="KW-1185">Reference proteome</keyword>
<dbReference type="GO" id="GO:0016787">
    <property type="term" value="F:hydrolase activity"/>
    <property type="evidence" value="ECO:0007669"/>
    <property type="project" value="UniProtKB-KW"/>
</dbReference>
<reference evidence="6" key="1">
    <citation type="journal article" date="2019" name="Int. J. Syst. Evol. Microbiol.">
        <title>The Global Catalogue of Microorganisms (GCM) 10K type strain sequencing project: providing services to taxonomists for standard genome sequencing and annotation.</title>
        <authorList>
            <consortium name="The Broad Institute Genomics Platform"/>
            <consortium name="The Broad Institute Genome Sequencing Center for Infectious Disease"/>
            <person name="Wu L."/>
            <person name="Ma J."/>
        </authorList>
    </citation>
    <scope>NUCLEOTIDE SEQUENCE [LARGE SCALE GENOMIC DNA]</scope>
    <source>
        <strain evidence="6">CCUG 60023</strain>
    </source>
</reference>